<evidence type="ECO:0000313" key="4">
    <source>
        <dbReference type="EMBL" id="QJE72519.1"/>
    </source>
</evidence>
<gene>
    <name evidence="4" type="ORF">HHL28_04890</name>
</gene>
<keyword evidence="1 2" id="KW-0597">Phosphoprotein</keyword>
<sequence length="128" mass="13961">MPAQPRVLIVEDDAVTALMLQNVLSDMGCEICGLASTAPRAVALADYHRPDVALVDVRLAKGTDGLAAAKEMRDFLKLDVLLMTGWRLEDDGEGINLPLMQKPLDPTRVKDTVRQILERRKAPAIADA</sequence>
<dbReference type="EMBL" id="CP051775">
    <property type="protein sequence ID" value="QJE72519.1"/>
    <property type="molecule type" value="Genomic_DNA"/>
</dbReference>
<name>A0A858R4W9_9PROT</name>
<evidence type="ECO:0000256" key="1">
    <source>
        <dbReference type="ARBA" id="ARBA00022553"/>
    </source>
</evidence>
<protein>
    <submittedName>
        <fullName evidence="4">Response regulator</fullName>
    </submittedName>
</protein>
<dbReference type="PANTHER" id="PTHR44591:SF3">
    <property type="entry name" value="RESPONSE REGULATORY DOMAIN-CONTAINING PROTEIN"/>
    <property type="match status" value="1"/>
</dbReference>
<feature type="domain" description="Response regulatory" evidence="3">
    <location>
        <begin position="6"/>
        <end position="117"/>
    </location>
</feature>
<dbReference type="SMART" id="SM00448">
    <property type="entry name" value="REC"/>
    <property type="match status" value="1"/>
</dbReference>
<accession>A0A858R4W9</accession>
<dbReference type="Proteomes" id="UP000501891">
    <property type="component" value="Chromosome"/>
</dbReference>
<proteinExistence type="predicted"/>
<feature type="modified residue" description="4-aspartylphosphate" evidence="2">
    <location>
        <position position="56"/>
    </location>
</feature>
<evidence type="ECO:0000313" key="5">
    <source>
        <dbReference type="Proteomes" id="UP000501891"/>
    </source>
</evidence>
<dbReference type="KEGG" id="acru:HHL28_04890"/>
<dbReference type="AlphaFoldDB" id="A0A858R4W9"/>
<organism evidence="4 5">
    <name type="scientific">Aerophototrophica crusticola</name>
    <dbReference type="NCBI Taxonomy" id="1709002"/>
    <lineage>
        <taxon>Bacteria</taxon>
        <taxon>Pseudomonadati</taxon>
        <taxon>Pseudomonadota</taxon>
        <taxon>Alphaproteobacteria</taxon>
        <taxon>Rhodospirillales</taxon>
        <taxon>Rhodospirillaceae</taxon>
        <taxon>Aerophototrophica</taxon>
    </lineage>
</organism>
<dbReference type="SUPFAM" id="SSF52172">
    <property type="entry name" value="CheY-like"/>
    <property type="match status" value="1"/>
</dbReference>
<dbReference type="InterPro" id="IPR001789">
    <property type="entry name" value="Sig_transdc_resp-reg_receiver"/>
</dbReference>
<dbReference type="Pfam" id="PF00072">
    <property type="entry name" value="Response_reg"/>
    <property type="match status" value="1"/>
</dbReference>
<dbReference type="InterPro" id="IPR050595">
    <property type="entry name" value="Bact_response_regulator"/>
</dbReference>
<dbReference type="InterPro" id="IPR011006">
    <property type="entry name" value="CheY-like_superfamily"/>
</dbReference>
<dbReference type="Gene3D" id="3.40.50.2300">
    <property type="match status" value="1"/>
</dbReference>
<dbReference type="PROSITE" id="PS50110">
    <property type="entry name" value="RESPONSE_REGULATORY"/>
    <property type="match status" value="1"/>
</dbReference>
<reference evidence="4" key="1">
    <citation type="submission" date="2020-04" db="EMBL/GenBank/DDBJ databases">
        <title>A desert anoxygenic phototrophic bacterium fixes CO2 using RubisCO under aerobic conditions.</title>
        <authorList>
            <person name="Tang K."/>
        </authorList>
    </citation>
    <scope>NUCLEOTIDE SEQUENCE [LARGE SCALE GENOMIC DNA]</scope>
    <source>
        <strain evidence="4">MIMtkB3</strain>
    </source>
</reference>
<evidence type="ECO:0000256" key="2">
    <source>
        <dbReference type="PROSITE-ProRule" id="PRU00169"/>
    </source>
</evidence>
<dbReference type="PANTHER" id="PTHR44591">
    <property type="entry name" value="STRESS RESPONSE REGULATOR PROTEIN 1"/>
    <property type="match status" value="1"/>
</dbReference>
<dbReference type="GO" id="GO:0000160">
    <property type="term" value="P:phosphorelay signal transduction system"/>
    <property type="evidence" value="ECO:0007669"/>
    <property type="project" value="InterPro"/>
</dbReference>
<keyword evidence="5" id="KW-1185">Reference proteome</keyword>
<evidence type="ECO:0000259" key="3">
    <source>
        <dbReference type="PROSITE" id="PS50110"/>
    </source>
</evidence>